<evidence type="ECO:0000313" key="2">
    <source>
        <dbReference type="Proteomes" id="UP001281761"/>
    </source>
</evidence>
<proteinExistence type="predicted"/>
<accession>A0ABQ9WWU3</accession>
<keyword evidence="2" id="KW-1185">Reference proteome</keyword>
<dbReference type="EMBL" id="JARBJD010000321">
    <property type="protein sequence ID" value="KAK2943950.1"/>
    <property type="molecule type" value="Genomic_DNA"/>
</dbReference>
<evidence type="ECO:0000313" key="1">
    <source>
        <dbReference type="EMBL" id="KAK2943950.1"/>
    </source>
</evidence>
<organism evidence="1 2">
    <name type="scientific">Blattamonas nauphoetae</name>
    <dbReference type="NCBI Taxonomy" id="2049346"/>
    <lineage>
        <taxon>Eukaryota</taxon>
        <taxon>Metamonada</taxon>
        <taxon>Preaxostyla</taxon>
        <taxon>Oxymonadida</taxon>
        <taxon>Blattamonas</taxon>
    </lineage>
</organism>
<protein>
    <submittedName>
        <fullName evidence="1">Uncharacterized protein</fullName>
    </submittedName>
</protein>
<name>A0ABQ9WWU3_9EUKA</name>
<gene>
    <name evidence="1" type="ORF">BLNAU_21153</name>
</gene>
<comment type="caution">
    <text evidence="1">The sequence shown here is derived from an EMBL/GenBank/DDBJ whole genome shotgun (WGS) entry which is preliminary data.</text>
</comment>
<dbReference type="Proteomes" id="UP001281761">
    <property type="component" value="Unassembled WGS sequence"/>
</dbReference>
<sequence>MLAQSVDDDSWKAKFEKQFLNDPSLASVLFHSSVSASKYKSFPAKQFFAGSSVIGFTIRAVLLKKMQLNHEIVDVPPALHENRTAPTFPAVFEFNRRLDGLRLPSIPSQSRAPLQLLSPSEFPSSNPTFDCIHPSGRCMKCVVAIESEDADFEKFVLVTSRCEGVMQESEPTQQHKKYESNLEFLRQNENAEPAAVAEHSINEQARTVNDPTSFHQSAPPCSDVVAEVHQQLMKVWEAEREVWVMDGLVVRGCVDGVRETRRDRRVSNEK</sequence>
<reference evidence="1 2" key="1">
    <citation type="journal article" date="2022" name="bioRxiv">
        <title>Genomics of Preaxostyla Flagellates Illuminates Evolutionary Transitions and the Path Towards Mitochondrial Loss.</title>
        <authorList>
            <person name="Novak L.V.F."/>
            <person name="Treitli S.C."/>
            <person name="Pyrih J."/>
            <person name="Halakuc P."/>
            <person name="Pipaliya S.V."/>
            <person name="Vacek V."/>
            <person name="Brzon O."/>
            <person name="Soukal P."/>
            <person name="Eme L."/>
            <person name="Dacks J.B."/>
            <person name="Karnkowska A."/>
            <person name="Elias M."/>
            <person name="Hampl V."/>
        </authorList>
    </citation>
    <scope>NUCLEOTIDE SEQUENCE [LARGE SCALE GENOMIC DNA]</scope>
    <source>
        <strain evidence="1">NAU3</strain>
        <tissue evidence="1">Gut</tissue>
    </source>
</reference>